<evidence type="ECO:0000313" key="2">
    <source>
        <dbReference type="Proteomes" id="UP000295573"/>
    </source>
</evidence>
<organism evidence="1 2">
    <name type="scientific">Kribbella antiqua</name>
    <dbReference type="NCBI Taxonomy" id="2512217"/>
    <lineage>
        <taxon>Bacteria</taxon>
        <taxon>Bacillati</taxon>
        <taxon>Actinomycetota</taxon>
        <taxon>Actinomycetes</taxon>
        <taxon>Propionibacteriales</taxon>
        <taxon>Kribbellaceae</taxon>
        <taxon>Kribbella</taxon>
    </lineage>
</organism>
<dbReference type="Proteomes" id="UP000295573">
    <property type="component" value="Unassembled WGS sequence"/>
</dbReference>
<dbReference type="RefSeq" id="WP_199237011.1">
    <property type="nucleotide sequence ID" value="NZ_SLWR01000005.1"/>
</dbReference>
<sequence length="161" mass="18193">MTYVRFQSPVPDRRGRRIGIFGLVNMLGKRGLLTPAEEHFRRTANAWYDATYVNPMDVDPTVYDFDVNPHAAAWFASTAEHLLAPIPGYLAILAAHNLPCERYTSADPGRIIYQDPHQVVVIPHEPATPDQPTATMWLPPCREAVSCLRRRSAWGRRSLGR</sequence>
<dbReference type="AlphaFoldDB" id="A0A4R2IRD6"/>
<protein>
    <submittedName>
        <fullName evidence="1">Uncharacterized protein</fullName>
    </submittedName>
</protein>
<keyword evidence="2" id="KW-1185">Reference proteome</keyword>
<evidence type="ECO:0000313" key="1">
    <source>
        <dbReference type="EMBL" id="TCO47764.1"/>
    </source>
</evidence>
<reference evidence="1 2" key="1">
    <citation type="journal article" date="2015" name="Stand. Genomic Sci.">
        <title>Genomic Encyclopedia of Bacterial and Archaeal Type Strains, Phase III: the genomes of soil and plant-associated and newly described type strains.</title>
        <authorList>
            <person name="Whitman W.B."/>
            <person name="Woyke T."/>
            <person name="Klenk H.P."/>
            <person name="Zhou Y."/>
            <person name="Lilburn T.G."/>
            <person name="Beck B.J."/>
            <person name="De Vos P."/>
            <person name="Vandamme P."/>
            <person name="Eisen J.A."/>
            <person name="Garrity G."/>
            <person name="Hugenholtz P."/>
            <person name="Kyrpides N.C."/>
        </authorList>
    </citation>
    <scope>NUCLEOTIDE SEQUENCE [LARGE SCALE GENOMIC DNA]</scope>
    <source>
        <strain evidence="1 2">VKM Ac-2541</strain>
    </source>
</reference>
<comment type="caution">
    <text evidence="1">The sequence shown here is derived from an EMBL/GenBank/DDBJ whole genome shotgun (WGS) entry which is preliminary data.</text>
</comment>
<dbReference type="EMBL" id="SLWR01000005">
    <property type="protein sequence ID" value="TCO47764.1"/>
    <property type="molecule type" value="Genomic_DNA"/>
</dbReference>
<gene>
    <name evidence="1" type="ORF">EV646_105321</name>
</gene>
<accession>A0A4R2IRD6</accession>
<proteinExistence type="predicted"/>
<name>A0A4R2IRD6_9ACTN</name>